<dbReference type="OrthoDB" id="9146593at2"/>
<dbReference type="AlphaFoldDB" id="A0A2S8F3T9"/>
<proteinExistence type="predicted"/>
<comment type="caution">
    <text evidence="1">The sequence shown here is derived from an EMBL/GenBank/DDBJ whole genome shotgun (WGS) entry which is preliminary data.</text>
</comment>
<dbReference type="Pfam" id="PF07586">
    <property type="entry name" value="HXXSHH"/>
    <property type="match status" value="1"/>
</dbReference>
<evidence type="ECO:0000313" key="1">
    <source>
        <dbReference type="EMBL" id="PQO26803.1"/>
    </source>
</evidence>
<reference evidence="1 2" key="1">
    <citation type="submission" date="2018-02" db="EMBL/GenBank/DDBJ databases">
        <title>Comparative genomes isolates from brazilian mangrove.</title>
        <authorList>
            <person name="Araujo J.E."/>
            <person name="Taketani R.G."/>
            <person name="Silva M.C.P."/>
            <person name="Loureco M.V."/>
            <person name="Andreote F.D."/>
        </authorList>
    </citation>
    <scope>NUCLEOTIDE SEQUENCE [LARGE SCALE GENOMIC DNA]</scope>
    <source>
        <strain evidence="1 2">NAP PRIS-MGV</strain>
    </source>
</reference>
<dbReference type="PROSITE" id="PS51318">
    <property type="entry name" value="TAT"/>
    <property type="match status" value="1"/>
</dbReference>
<evidence type="ECO:0008006" key="3">
    <source>
        <dbReference type="Google" id="ProtNLM"/>
    </source>
</evidence>
<dbReference type="InterPro" id="IPR011447">
    <property type="entry name" value="DUF1552"/>
</dbReference>
<evidence type="ECO:0000313" key="2">
    <source>
        <dbReference type="Proteomes" id="UP000239388"/>
    </source>
</evidence>
<dbReference type="InterPro" id="IPR006311">
    <property type="entry name" value="TAT_signal"/>
</dbReference>
<dbReference type="RefSeq" id="WP_105359948.1">
    <property type="nucleotide sequence ID" value="NZ_PUIB01000029.1"/>
</dbReference>
<protein>
    <recommendedName>
        <fullName evidence="3">DUF1552 domain-containing protein</fullName>
    </recommendedName>
</protein>
<organism evidence="1 2">
    <name type="scientific">Blastopirellula marina</name>
    <dbReference type="NCBI Taxonomy" id="124"/>
    <lineage>
        <taxon>Bacteria</taxon>
        <taxon>Pseudomonadati</taxon>
        <taxon>Planctomycetota</taxon>
        <taxon>Planctomycetia</taxon>
        <taxon>Pirellulales</taxon>
        <taxon>Pirellulaceae</taxon>
        <taxon>Blastopirellula</taxon>
    </lineage>
</organism>
<dbReference type="EMBL" id="PUIB01000029">
    <property type="protein sequence ID" value="PQO26803.1"/>
    <property type="molecule type" value="Genomic_DNA"/>
</dbReference>
<dbReference type="Proteomes" id="UP000239388">
    <property type="component" value="Unassembled WGS sequence"/>
</dbReference>
<name>A0A2S8F3T9_9BACT</name>
<accession>A0A2S8F3T9</accession>
<gene>
    <name evidence="1" type="ORF">C5Y98_28950</name>
</gene>
<sequence length="447" mass="49048">MSTTISRRTMLRGFGAALALPWLEQMAPAASAAAATGKPPVRMAFLYVPNGVNVEQWRPQGEGSDWQLSPTLASLKDVKSEMTAFTGLTLRGAFALGDGGGDHARSVASFLTGSHPKKTDGADISNDVSVDQVAASRLGFATRFPSLELGCEPSAQAGKCDSGYSCVYTSNMAWRNSTSHVGKEINPQAAFDRLFGNENAKESAENRALRHKRKKSVLDFVMDDAKRLNQKLGQSDQRKLDEYLYAVREIERRVQQSIKLDGIEVDVPDYPRPKGAPADYGEHVRLMMDMMVLAFQTDMTRVSTFMFTNAGSNRTYNNIGVSDGHHSISHHGRNKEKLEKIAKIDAFHVEQYAYFVKELQKVREGDGTLLDNCMVMYGSGISDGDRHNHNDLPIIMAGRGGGAIKTDRHLKYEDNTPLTNLYVSMLDIAGAKTDRFGDSTGPLTNLG</sequence>